<dbReference type="InterPro" id="IPR058586">
    <property type="entry name" value="Ajm-1"/>
</dbReference>
<keyword evidence="7" id="KW-1185">Reference proteome</keyword>
<feature type="compositionally biased region" description="Basic and acidic residues" evidence="5">
    <location>
        <begin position="1034"/>
        <end position="1044"/>
    </location>
</feature>
<sequence length="2209" mass="242420">MRLDAWNAAGDMNEATSEPVTLQQETTTTTTTTTTASGSPSASESGMELGLNSWFPAYGFHAPQMQLQIHSASHYQPNFQPTHEDPRSNDALLVRQVEFLETILEETSDDLQSDSDRSGTAYWLGSDSETESVIHVRARHAEEKLDGSGSECNSVVPKKRRRKNGVEGDEDAVMMYDDNGDEEDEEFSSSSRSSSLLQFETLERNCATTCRDSPSSYSFDSLDFANRRPNGNFGNTSPDSLEGRSLDSDTIVTNGTSNHVGERLANGVQGKIRPYRSFESLETCQKLEDHRLVNGGFAIYATDEKHRNLRLAGEYSDDEYDYDDDDEEEEEDYDDVGLGRTLSARDRDFWQGENGGDISEFNCKKFEDRLGFAEIPSGYSTSMDRRNIIDLREIGIETKRDAVLELRSGQTLGSAALLQSRINIASGMGRGGGGGSCGGQQGWSEQGFNFRFTDKSQSVPSLASDVSTHGAATRRCSISPSQLHFEAQDFENFVQVSSVPVGLHLCGLAAQNVFRSTSEEPGVADHEMAELPGCEEEATSPSSLEEEPKRQVTSTVRTQDRAETNLVLVPVPMTDLQVDSIVDEAIRRLEREDEARKPQETGQQRPRRVKNNASYELAQHFEVEDFARRLPVPEGDAEVPKPTPRRRVRNNASYELAQQFDYVRAFSGQRTFQRMDACDELEEPGTSGLKVTDLVEEMTKSFAGTGSETNLTTANGFGPPEAKVYSKSSENVASDRGRSVPVSENHVQGHGKISEAKKKAGNAMLFNRDENVERESLLSQIKKNLDSFSTCGESASAQKLDDEPDLPYFENKSIAATVTDHHHHHHHHHHDHHHNPNSNNQTDENSQEINQSEDSEGESKSAATNRENEDEGHVEEEDEEDEEREEVEVRVRGEKRRLKLNVNAASDYLGNSGGNCGAGGNAVADMFITGKPSSLESSSSRSVSSTPNLHKMSFISEFYPEQNVTTTPTSATMTNPVHQSSGGICCNDDPFVDDIDEGIGSVKDYDRLFLHGSVRSESAIGMTRFSMDGAAGRSEADDHRRDDAGVGIGTGSSSDRNTERRSRAGSSTTSGNTSLGEGSTASEWPQRPETDNVYPPLLQTQASEPLQRITSLKRSGTVEAKQTQSNATSYTGVTTRDMSSKLPSSGVSAVHQHQQDTTGSGKIQQEKKKGLGGFLQRFSRLRFSGRSKVPRSELVKKSASAAESRPNNVNKVQSKSVTDNRQTNEPEYVIIPLHGPADEERNDHPAVVESASPENTGKSTDVQRSGSNLSSNSRSAISSKPPLPPQPPRAGALTARPPSGVGTRRRAATDLGSPTAIEMAKARAMQAGSERPVGLLETDLDAADVADASVDHQVGVATPAASNNKKTRSLLNLNHSRAVPGGRNVLHAPQSPGGTNVEGAVSCGHQRPHKSMEFLLDKENLHFVKPPENELQKVGERVPSEHELRVQRSLQRLNVPEWYKNSPAARDGFRLKRHSDASQHGGWRTLGSKTTSLSSLSSSNKPPPGPLLSPSPTPPVFSRWSTSLLNSAGSSPASSARSSFNHRQPYLGWRSQERLSNPRTPAERLAQGILPNVPPTSKKQATSFGPAQQLEVRNSIKEVTSAIVHYVQSGQEVNGGRLSPRPENWEGRGGARSTSPRGNVKLCWMESSFVGMRPVDSPKTPITLTTDVECCAVCNSTLNEPCTCIDTAVSGLFLDLTPDDGQRMSPSPSSHHHHHHPHHRGSGSGHSETEEAMAAAALLRNKPSPGSTTLEDVLDSLLGLPPASRTPSPGPGPTRRSTAAGKSCSTLRQDLQESASTMLEADQLGDSTPSYFAQGGQLQTRRKSEGSDSLPPRNAATSSSLRNRRVSFDNAQESPENTNHYHHHHQHQQQHQQQQQQQQQQHDRTTVRCRYGKCTNSTSAGEARRSYKTCHNCSYAYCSRECRRAHWERHRRTCLYSRAGTLCRQVLSSAKQDGHSLQHVSNLARRGYASHGRGAVKCFFTSPESAEKFISNGFIDLGEPIYVRWSDLLPSEMGTELHAELMRLCKSYNPETRLVLYVAVCVVSEVPTSGAVKWERQLVSKCAKVRLAGCCRELTTSGNTQQPQRQSSPCNITRDMDSPETLVLTSFPGSNGQNTPQRAREISFTNIQRQLRLRGVSLRRHFPQVYKKLCSYVDGSVDKFAPVTIYPRDQASGKSFMCIIMLDAEPERLQLLPTDSSRVRTVDISIEQE</sequence>
<feature type="region of interest" description="Disordered" evidence="5">
    <location>
        <begin position="1614"/>
        <end position="1637"/>
    </location>
</feature>
<feature type="region of interest" description="Disordered" evidence="5">
    <location>
        <begin position="590"/>
        <end position="611"/>
    </location>
</feature>
<feature type="region of interest" description="Disordered" evidence="5">
    <location>
        <begin position="732"/>
        <end position="760"/>
    </location>
</feature>
<dbReference type="Proteomes" id="UP000829291">
    <property type="component" value="Chromosome 3"/>
</dbReference>
<feature type="region of interest" description="Disordered" evidence="5">
    <location>
        <begin position="1698"/>
        <end position="1732"/>
    </location>
</feature>
<feature type="region of interest" description="Disordered" evidence="5">
    <location>
        <begin position="1030"/>
        <end position="1094"/>
    </location>
</feature>
<organism evidence="7 8">
    <name type="scientific">Neodiprion lecontei</name>
    <name type="common">Redheaded pine sawfly</name>
    <dbReference type="NCBI Taxonomy" id="441921"/>
    <lineage>
        <taxon>Eukaryota</taxon>
        <taxon>Metazoa</taxon>
        <taxon>Ecdysozoa</taxon>
        <taxon>Arthropoda</taxon>
        <taxon>Hexapoda</taxon>
        <taxon>Insecta</taxon>
        <taxon>Pterygota</taxon>
        <taxon>Neoptera</taxon>
        <taxon>Endopterygota</taxon>
        <taxon>Hymenoptera</taxon>
        <taxon>Tenthredinoidea</taxon>
        <taxon>Diprionidae</taxon>
        <taxon>Diprioninae</taxon>
        <taxon>Neodiprion</taxon>
    </lineage>
</organism>
<dbReference type="RefSeq" id="XP_046590675.1">
    <property type="nucleotide sequence ID" value="XM_046734719.1"/>
</dbReference>
<feature type="compositionally biased region" description="Polar residues" evidence="5">
    <location>
        <begin position="14"/>
        <end position="25"/>
    </location>
</feature>
<feature type="compositionally biased region" description="Low complexity" evidence="5">
    <location>
        <begin position="1064"/>
        <end position="1080"/>
    </location>
</feature>
<dbReference type="Pfam" id="PF26649">
    <property type="entry name" value="Ajm-1"/>
    <property type="match status" value="1"/>
</dbReference>
<feature type="region of interest" description="Disordered" evidence="5">
    <location>
        <begin position="1469"/>
        <end position="1514"/>
    </location>
</feature>
<feature type="compositionally biased region" description="Polar residues" evidence="5">
    <location>
        <begin position="1205"/>
        <end position="1225"/>
    </location>
</feature>
<feature type="compositionally biased region" description="Basic and acidic residues" evidence="5">
    <location>
        <begin position="1236"/>
        <end position="1246"/>
    </location>
</feature>
<proteinExistence type="predicted"/>
<feature type="compositionally biased region" description="Polar residues" evidence="5">
    <location>
        <begin position="836"/>
        <end position="850"/>
    </location>
</feature>
<dbReference type="InterPro" id="IPR002893">
    <property type="entry name" value="Znf_MYND"/>
</dbReference>
<feature type="compositionally biased region" description="Low complexity" evidence="5">
    <location>
        <begin position="1265"/>
        <end position="1279"/>
    </location>
</feature>
<evidence type="ECO:0000256" key="5">
    <source>
        <dbReference type="SAM" id="MobiDB-lite"/>
    </source>
</evidence>
<feature type="region of interest" description="Disordered" evidence="5">
    <location>
        <begin position="1"/>
        <end position="47"/>
    </location>
</feature>
<evidence type="ECO:0000256" key="1">
    <source>
        <dbReference type="ARBA" id="ARBA00022723"/>
    </source>
</evidence>
<evidence type="ECO:0000256" key="4">
    <source>
        <dbReference type="PROSITE-ProRule" id="PRU00134"/>
    </source>
</evidence>
<feature type="compositionally biased region" description="Polar residues" evidence="5">
    <location>
        <begin position="1114"/>
        <end position="1163"/>
    </location>
</feature>
<evidence type="ECO:0000256" key="2">
    <source>
        <dbReference type="ARBA" id="ARBA00022771"/>
    </source>
</evidence>
<feature type="region of interest" description="Disordered" evidence="5">
    <location>
        <begin position="1758"/>
        <end position="1788"/>
    </location>
</feature>
<feature type="region of interest" description="Disordered" evidence="5">
    <location>
        <begin position="531"/>
        <end position="558"/>
    </location>
</feature>
<feature type="region of interest" description="Disordered" evidence="5">
    <location>
        <begin position="1114"/>
        <end position="1168"/>
    </location>
</feature>
<feature type="compositionally biased region" description="Low complexity" evidence="5">
    <location>
        <begin position="1869"/>
        <end position="1880"/>
    </location>
</feature>
<feature type="compositionally biased region" description="Basic residues" evidence="5">
    <location>
        <begin position="821"/>
        <end position="835"/>
    </location>
</feature>
<feature type="compositionally biased region" description="Acidic residues" evidence="5">
    <location>
        <begin position="868"/>
        <end position="886"/>
    </location>
</feature>
<dbReference type="InterPro" id="IPR038825">
    <property type="entry name" value="Apical_junction"/>
</dbReference>
<dbReference type="PROSITE" id="PS50865">
    <property type="entry name" value="ZF_MYND_2"/>
    <property type="match status" value="1"/>
</dbReference>
<keyword evidence="3" id="KW-0862">Zinc</keyword>
<gene>
    <name evidence="8" type="primary">LOC107219882</name>
</gene>
<feature type="compositionally biased region" description="Pro residues" evidence="5">
    <location>
        <begin position="1501"/>
        <end position="1514"/>
    </location>
</feature>
<feature type="compositionally biased region" description="Basic and acidic residues" evidence="5">
    <location>
        <begin position="590"/>
        <end position="599"/>
    </location>
</feature>
<dbReference type="SUPFAM" id="SSF144232">
    <property type="entry name" value="HIT/MYND zinc finger-like"/>
    <property type="match status" value="1"/>
</dbReference>
<evidence type="ECO:0000259" key="6">
    <source>
        <dbReference type="PROSITE" id="PS50865"/>
    </source>
</evidence>
<dbReference type="PANTHER" id="PTHR21517">
    <property type="entry name" value="APICAL JUNCTION COMPONENT 1 HOMOLOG"/>
    <property type="match status" value="1"/>
</dbReference>
<dbReference type="PANTHER" id="PTHR21517:SF3">
    <property type="entry name" value="APICAL JUNCTION COMPONENT 1 HOMOLOG"/>
    <property type="match status" value="1"/>
</dbReference>
<feature type="region of interest" description="Disordered" evidence="5">
    <location>
        <begin position="140"/>
        <end position="173"/>
    </location>
</feature>
<feature type="compositionally biased region" description="Low complexity" evidence="5">
    <location>
        <begin position="1761"/>
        <end position="1778"/>
    </location>
</feature>
<protein>
    <submittedName>
        <fullName evidence="8">Uncharacterized protein LOC107219882 isoform X1</fullName>
    </submittedName>
</protein>
<feature type="compositionally biased region" description="Polar residues" evidence="5">
    <location>
        <begin position="1849"/>
        <end position="1858"/>
    </location>
</feature>
<keyword evidence="1" id="KW-0479">Metal-binding</keyword>
<feature type="compositionally biased region" description="Polar residues" evidence="5">
    <location>
        <begin position="1805"/>
        <end position="1819"/>
    </location>
</feature>
<name>A0ABM3FRM9_NEOLC</name>
<feature type="compositionally biased region" description="Low complexity" evidence="5">
    <location>
        <begin position="1485"/>
        <end position="1500"/>
    </location>
</feature>
<feature type="region of interest" description="Disordered" evidence="5">
    <location>
        <begin position="819"/>
        <end position="891"/>
    </location>
</feature>
<feature type="compositionally biased region" description="Basic residues" evidence="5">
    <location>
        <begin position="1710"/>
        <end position="1721"/>
    </location>
</feature>
<accession>A0ABM3FRM9</accession>
<feature type="domain" description="MYND-type" evidence="6">
    <location>
        <begin position="1894"/>
        <end position="1934"/>
    </location>
</feature>
<evidence type="ECO:0000256" key="3">
    <source>
        <dbReference type="ARBA" id="ARBA00022833"/>
    </source>
</evidence>
<feature type="compositionally biased region" description="Polar residues" evidence="5">
    <location>
        <begin position="1252"/>
        <end position="1264"/>
    </location>
</feature>
<reference evidence="8" key="1">
    <citation type="submission" date="2025-08" db="UniProtKB">
        <authorList>
            <consortium name="RefSeq"/>
        </authorList>
    </citation>
    <scope>IDENTIFICATION</scope>
    <source>
        <tissue evidence="8">Thorax and Abdomen</tissue>
    </source>
</reference>
<evidence type="ECO:0000313" key="8">
    <source>
        <dbReference type="RefSeq" id="XP_046590675.1"/>
    </source>
</evidence>
<feature type="compositionally biased region" description="Low complexity" evidence="5">
    <location>
        <begin position="26"/>
        <end position="35"/>
    </location>
</feature>
<feature type="region of interest" description="Disordered" evidence="5">
    <location>
        <begin position="1186"/>
        <end position="1312"/>
    </location>
</feature>
<keyword evidence="2 4" id="KW-0863">Zinc-finger</keyword>
<dbReference type="GeneID" id="107219882"/>
<feature type="region of interest" description="Disordered" evidence="5">
    <location>
        <begin position="1805"/>
        <end position="1886"/>
    </location>
</feature>
<evidence type="ECO:0000313" key="7">
    <source>
        <dbReference type="Proteomes" id="UP000829291"/>
    </source>
</evidence>